<comment type="caution">
    <text evidence="1">The sequence shown here is derived from an EMBL/GenBank/DDBJ whole genome shotgun (WGS) entry which is preliminary data.</text>
</comment>
<name>A0ABQ3SDF6_9ACTN</name>
<sequence>MTPLVTTSALLACGFAGLVAVTARSNRLKAGQGPAAVAGGAAPERDRLWDIAGCGGGTDVVFTPAR</sequence>
<proteinExistence type="predicted"/>
<dbReference type="Proteomes" id="UP000613974">
    <property type="component" value="Unassembled WGS sequence"/>
</dbReference>
<protein>
    <submittedName>
        <fullName evidence="1">Uncharacterized protein</fullName>
    </submittedName>
</protein>
<dbReference type="EMBL" id="BNEC01000002">
    <property type="protein sequence ID" value="GHI66163.1"/>
    <property type="molecule type" value="Genomic_DNA"/>
</dbReference>
<keyword evidence="2" id="KW-1185">Reference proteome</keyword>
<evidence type="ECO:0000313" key="2">
    <source>
        <dbReference type="Proteomes" id="UP000613974"/>
    </source>
</evidence>
<organism evidence="1 2">
    <name type="scientific">Streptomyces nojiriensis</name>
    <dbReference type="NCBI Taxonomy" id="66374"/>
    <lineage>
        <taxon>Bacteria</taxon>
        <taxon>Bacillati</taxon>
        <taxon>Actinomycetota</taxon>
        <taxon>Actinomycetes</taxon>
        <taxon>Kitasatosporales</taxon>
        <taxon>Streptomycetaceae</taxon>
        <taxon>Streptomyces</taxon>
    </lineage>
</organism>
<reference evidence="2" key="1">
    <citation type="submission" date="2023-07" db="EMBL/GenBank/DDBJ databases">
        <title>Whole genome shotgun sequence of Streptomyces nojiriensis NBRC 13794.</title>
        <authorList>
            <person name="Komaki H."/>
            <person name="Tamura T."/>
        </authorList>
    </citation>
    <scope>NUCLEOTIDE SEQUENCE [LARGE SCALE GENOMIC DNA]</scope>
    <source>
        <strain evidence="2">NBRC 13794</strain>
    </source>
</reference>
<gene>
    <name evidence="1" type="ORF">Snoj_00810</name>
</gene>
<evidence type="ECO:0000313" key="1">
    <source>
        <dbReference type="EMBL" id="GHI66163.1"/>
    </source>
</evidence>
<accession>A0ABQ3SDF6</accession>